<protein>
    <submittedName>
        <fullName evidence="3">Uncharacterized protein</fullName>
    </submittedName>
</protein>
<feature type="compositionally biased region" description="Low complexity" evidence="1">
    <location>
        <begin position="99"/>
        <end position="146"/>
    </location>
</feature>
<keyword evidence="2" id="KW-0732">Signal</keyword>
<feature type="signal peptide" evidence="2">
    <location>
        <begin position="1"/>
        <end position="32"/>
    </location>
</feature>
<accession>A0AA46H125</accession>
<evidence type="ECO:0000256" key="1">
    <source>
        <dbReference type="SAM" id="MobiDB-lite"/>
    </source>
</evidence>
<feature type="compositionally biased region" description="Low complexity" evidence="1">
    <location>
        <begin position="183"/>
        <end position="202"/>
    </location>
</feature>
<comment type="caution">
    <text evidence="3">The sequence shown here is derived from an EMBL/GenBank/DDBJ whole genome shotgun (WGS) entry which is preliminary data.</text>
</comment>
<evidence type="ECO:0000313" key="3">
    <source>
        <dbReference type="EMBL" id="STD12777.1"/>
    </source>
</evidence>
<feature type="chain" id="PRO_5041419052" evidence="2">
    <location>
        <begin position="33"/>
        <end position="296"/>
    </location>
</feature>
<proteinExistence type="predicted"/>
<feature type="compositionally biased region" description="Low complexity" evidence="1">
    <location>
        <begin position="263"/>
        <end position="276"/>
    </location>
</feature>
<dbReference type="AlphaFoldDB" id="A0AA46H125"/>
<organism evidence="3 4">
    <name type="scientific">Dermatophilus congolensis</name>
    <dbReference type="NCBI Taxonomy" id="1863"/>
    <lineage>
        <taxon>Bacteria</taxon>
        <taxon>Bacillati</taxon>
        <taxon>Actinomycetota</taxon>
        <taxon>Actinomycetes</taxon>
        <taxon>Micrococcales</taxon>
        <taxon>Dermatophilaceae</taxon>
        <taxon>Dermatophilus</taxon>
    </lineage>
</organism>
<feature type="compositionally biased region" description="Low complexity" evidence="1">
    <location>
        <begin position="47"/>
        <end position="65"/>
    </location>
</feature>
<evidence type="ECO:0000313" key="4">
    <source>
        <dbReference type="Proteomes" id="UP000254118"/>
    </source>
</evidence>
<reference evidence="3 4" key="1">
    <citation type="submission" date="2018-06" db="EMBL/GenBank/DDBJ databases">
        <authorList>
            <consortium name="Pathogen Informatics"/>
            <person name="Doyle S."/>
        </authorList>
    </citation>
    <scope>NUCLEOTIDE SEQUENCE [LARGE SCALE GENOMIC DNA]</scope>
    <source>
        <strain evidence="3 4">NCTC7915</strain>
    </source>
</reference>
<dbReference type="Proteomes" id="UP000254118">
    <property type="component" value="Unassembled WGS sequence"/>
</dbReference>
<feature type="compositionally biased region" description="Polar residues" evidence="1">
    <location>
        <begin position="230"/>
        <end position="253"/>
    </location>
</feature>
<dbReference type="EMBL" id="UFYA01000001">
    <property type="protein sequence ID" value="STD12777.1"/>
    <property type="molecule type" value="Genomic_DNA"/>
</dbReference>
<feature type="compositionally biased region" description="Polar residues" evidence="1">
    <location>
        <begin position="72"/>
        <end position="82"/>
    </location>
</feature>
<name>A0AA46H125_9MICO</name>
<evidence type="ECO:0000256" key="2">
    <source>
        <dbReference type="SAM" id="SignalP"/>
    </source>
</evidence>
<feature type="compositionally biased region" description="Polar residues" evidence="1">
    <location>
        <begin position="89"/>
        <end position="98"/>
    </location>
</feature>
<sequence>MSPTPPQNRRPYILTAGAALALWLCADPSAYAQSDSPTVEGIQRSDITTATPRRITPAATQTRQQALRKTHTSQPATTSTPQHKAASSAPATTQPQKNTTSPAPQEPASTTPSPSSATATATATKAPQRTTATAQTTSKATPTPTQRKAPSRNATQSSTPKPAPAPAAAPAEKKPTKPEQGNTAPSALSSRTSTSSPRTQTSAESTVRRTAEPTNNRVNAFTGKTDDSAQKSSAATEQSRQAAVISPSENHPTNVAPAPQIETPTNSASPTSPTLSESEDQQDEVTSRRKQREAQR</sequence>
<gene>
    <name evidence="3" type="ORF">NCTC7915_01839</name>
</gene>
<feature type="region of interest" description="Disordered" evidence="1">
    <location>
        <begin position="31"/>
        <end position="296"/>
    </location>
</feature>